<dbReference type="Pfam" id="PF01263">
    <property type="entry name" value="Aldose_epim"/>
    <property type="match status" value="1"/>
</dbReference>
<evidence type="ECO:0000313" key="1">
    <source>
        <dbReference type="EMBL" id="RGU93806.1"/>
    </source>
</evidence>
<gene>
    <name evidence="1" type="ORF">DWW32_01990</name>
</gene>
<dbReference type="EMBL" id="QRYQ01000002">
    <property type="protein sequence ID" value="RGU93806.1"/>
    <property type="molecule type" value="Genomic_DNA"/>
</dbReference>
<dbReference type="InterPro" id="IPR008183">
    <property type="entry name" value="Aldose_1/G6P_1-epimerase"/>
</dbReference>
<dbReference type="RefSeq" id="WP_118324575.1">
    <property type="nucleotide sequence ID" value="NZ_DAWEIE010000004.1"/>
</dbReference>
<dbReference type="InterPro" id="IPR014718">
    <property type="entry name" value="GH-type_carb-bd"/>
</dbReference>
<protein>
    <submittedName>
        <fullName evidence="1">Aldose 1-epimerase family protein</fullName>
    </submittedName>
</protein>
<comment type="caution">
    <text evidence="1">The sequence shown here is derived from an EMBL/GenBank/DDBJ whole genome shotgun (WGS) entry which is preliminary data.</text>
</comment>
<dbReference type="GeneID" id="66578611"/>
<dbReference type="GO" id="GO:0005975">
    <property type="term" value="P:carbohydrate metabolic process"/>
    <property type="evidence" value="ECO:0007669"/>
    <property type="project" value="InterPro"/>
</dbReference>
<dbReference type="Gene3D" id="2.70.98.10">
    <property type="match status" value="1"/>
</dbReference>
<proteinExistence type="predicted"/>
<dbReference type="SUPFAM" id="SSF74650">
    <property type="entry name" value="Galactose mutarotase-like"/>
    <property type="match status" value="1"/>
</dbReference>
<dbReference type="GO" id="GO:0030246">
    <property type="term" value="F:carbohydrate binding"/>
    <property type="evidence" value="ECO:0007669"/>
    <property type="project" value="InterPro"/>
</dbReference>
<dbReference type="PANTHER" id="PTHR11122:SF13">
    <property type="entry name" value="GLUCOSE-6-PHOSPHATE 1-EPIMERASE"/>
    <property type="match status" value="1"/>
</dbReference>
<dbReference type="Proteomes" id="UP000265489">
    <property type="component" value="Unassembled WGS sequence"/>
</dbReference>
<organism evidence="1 2">
    <name type="scientific">Holdemanella biformis</name>
    <dbReference type="NCBI Taxonomy" id="1735"/>
    <lineage>
        <taxon>Bacteria</taxon>
        <taxon>Bacillati</taxon>
        <taxon>Bacillota</taxon>
        <taxon>Erysipelotrichia</taxon>
        <taxon>Erysipelotrichales</taxon>
        <taxon>Erysipelotrichaceae</taxon>
        <taxon>Holdemanella</taxon>
    </lineage>
</organism>
<sequence>MAYILENDVLKLECTQKGGEMLHLVKKSTNHETLYQGDQGWSGRNPSLFPMVGNTYTKDYEIDGKKYAMKNHGLIRYATLEGESKEDELVFSLDANEETLAQYPFNFHFEIGYKLDGNKVLINYHIKNKDEKDMPFGFGLHPGFKLDDEFSTYTLDFEKEENVKQLLFDPSYEKNVEYQDVAFKEWKLSRDDVKRYATIIYKDLKSSFVTLKHGDDEVVRVSIEGYPYLALWTHDSESDFLCIEPWYSHGDFEKETPDFYHREGTMILKPNEEWSCSYWIEVL</sequence>
<dbReference type="GO" id="GO:0016853">
    <property type="term" value="F:isomerase activity"/>
    <property type="evidence" value="ECO:0007669"/>
    <property type="project" value="InterPro"/>
</dbReference>
<accession>A0A395WED7</accession>
<name>A0A395WED7_9FIRM</name>
<dbReference type="PANTHER" id="PTHR11122">
    <property type="entry name" value="APOSPORY-ASSOCIATED PROTEIN C-RELATED"/>
    <property type="match status" value="1"/>
</dbReference>
<dbReference type="AlphaFoldDB" id="A0A395WED7"/>
<evidence type="ECO:0000313" key="2">
    <source>
        <dbReference type="Proteomes" id="UP000265489"/>
    </source>
</evidence>
<reference evidence="1 2" key="1">
    <citation type="submission" date="2018-08" db="EMBL/GenBank/DDBJ databases">
        <title>A genome reference for cultivated species of the human gut microbiota.</title>
        <authorList>
            <person name="Zou Y."/>
            <person name="Xue W."/>
            <person name="Luo G."/>
        </authorList>
    </citation>
    <scope>NUCLEOTIDE SEQUENCE [LARGE SCALE GENOMIC DNA]</scope>
    <source>
        <strain evidence="1 2">AF15-20</strain>
    </source>
</reference>
<dbReference type="InterPro" id="IPR011013">
    <property type="entry name" value="Gal_mutarotase_sf_dom"/>
</dbReference>